<sequence>MSGLEILGGLASAAQIAVYAVKAASFLSDIHERLKKAPERIQQHASSIKRLIDIILHIQETHSLHTTIVFTQLNHTISRAFDLRDLLVKVLGEYTQPSFRRRYWKLLKGRKEKQILAALQSLEREKTGLSLCLTTVQTELLHDVRREVKIAGSDMSVESSKRIPRDHLLPSPAPTSTNSNPVPKNESLDKESSDTEMTDIPSPDLVMAAAEGNNTIKVEDPLCEKGKNQVNGIYAVDSAVVVRTNFHILRPKASGKGGVQVNGIAGEGAFN</sequence>
<evidence type="ECO:0000313" key="2">
    <source>
        <dbReference type="EMBL" id="KAF4625423.1"/>
    </source>
</evidence>
<name>A0A8H4VWP4_9HELO</name>
<gene>
    <name evidence="2" type="ORF">G7Y89_g12744</name>
</gene>
<evidence type="ECO:0000256" key="1">
    <source>
        <dbReference type="SAM" id="MobiDB-lite"/>
    </source>
</evidence>
<dbReference type="AlphaFoldDB" id="A0A8H4VWP4"/>
<evidence type="ECO:0008006" key="4">
    <source>
        <dbReference type="Google" id="ProtNLM"/>
    </source>
</evidence>
<organism evidence="2 3">
    <name type="scientific">Cudoniella acicularis</name>
    <dbReference type="NCBI Taxonomy" id="354080"/>
    <lineage>
        <taxon>Eukaryota</taxon>
        <taxon>Fungi</taxon>
        <taxon>Dikarya</taxon>
        <taxon>Ascomycota</taxon>
        <taxon>Pezizomycotina</taxon>
        <taxon>Leotiomycetes</taxon>
        <taxon>Helotiales</taxon>
        <taxon>Tricladiaceae</taxon>
        <taxon>Cudoniella</taxon>
    </lineage>
</organism>
<accession>A0A8H4VWP4</accession>
<evidence type="ECO:0000313" key="3">
    <source>
        <dbReference type="Proteomes" id="UP000566819"/>
    </source>
</evidence>
<keyword evidence="3" id="KW-1185">Reference proteome</keyword>
<feature type="compositionally biased region" description="Low complexity" evidence="1">
    <location>
        <begin position="174"/>
        <end position="183"/>
    </location>
</feature>
<dbReference type="OrthoDB" id="3562540at2759"/>
<feature type="compositionally biased region" description="Basic and acidic residues" evidence="1">
    <location>
        <begin position="159"/>
        <end position="168"/>
    </location>
</feature>
<protein>
    <recommendedName>
        <fullName evidence="4">Fungal N-terminal domain-containing protein</fullName>
    </recommendedName>
</protein>
<proteinExistence type="predicted"/>
<dbReference type="Proteomes" id="UP000566819">
    <property type="component" value="Unassembled WGS sequence"/>
</dbReference>
<comment type="caution">
    <text evidence="2">The sequence shown here is derived from an EMBL/GenBank/DDBJ whole genome shotgun (WGS) entry which is preliminary data.</text>
</comment>
<reference evidence="2 3" key="1">
    <citation type="submission" date="2020-03" db="EMBL/GenBank/DDBJ databases">
        <title>Draft Genome Sequence of Cudoniella acicularis.</title>
        <authorList>
            <person name="Buettner E."/>
            <person name="Kellner H."/>
        </authorList>
    </citation>
    <scope>NUCLEOTIDE SEQUENCE [LARGE SCALE GENOMIC DNA]</scope>
    <source>
        <strain evidence="2 3">DSM 108380</strain>
    </source>
</reference>
<feature type="region of interest" description="Disordered" evidence="1">
    <location>
        <begin position="155"/>
        <end position="201"/>
    </location>
</feature>
<dbReference type="EMBL" id="JAAMPI010001383">
    <property type="protein sequence ID" value="KAF4625423.1"/>
    <property type="molecule type" value="Genomic_DNA"/>
</dbReference>